<sequence length="70" mass="8462">MAKMNNVHDMLYKHDEYCILCLHIAENYWSYIDAHHFLFPISHFVSFPCLFHALPLLHLVIQLPTKRHTW</sequence>
<evidence type="ECO:0000313" key="2">
    <source>
        <dbReference type="EMBL" id="JAD32291.1"/>
    </source>
</evidence>
<keyword evidence="1" id="KW-0812">Transmembrane</keyword>
<proteinExistence type="predicted"/>
<organism evidence="2">
    <name type="scientific">Arundo donax</name>
    <name type="common">Giant reed</name>
    <name type="synonym">Donax arundinaceus</name>
    <dbReference type="NCBI Taxonomy" id="35708"/>
    <lineage>
        <taxon>Eukaryota</taxon>
        <taxon>Viridiplantae</taxon>
        <taxon>Streptophyta</taxon>
        <taxon>Embryophyta</taxon>
        <taxon>Tracheophyta</taxon>
        <taxon>Spermatophyta</taxon>
        <taxon>Magnoliopsida</taxon>
        <taxon>Liliopsida</taxon>
        <taxon>Poales</taxon>
        <taxon>Poaceae</taxon>
        <taxon>PACMAD clade</taxon>
        <taxon>Arundinoideae</taxon>
        <taxon>Arundineae</taxon>
        <taxon>Arundo</taxon>
    </lineage>
</organism>
<name>A0A0A8Z0F0_ARUDO</name>
<reference evidence="2" key="2">
    <citation type="journal article" date="2015" name="Data Brief">
        <title>Shoot transcriptome of the giant reed, Arundo donax.</title>
        <authorList>
            <person name="Barrero R.A."/>
            <person name="Guerrero F.D."/>
            <person name="Moolhuijzen P."/>
            <person name="Goolsby J.A."/>
            <person name="Tidwell J."/>
            <person name="Bellgard S.E."/>
            <person name="Bellgard M.I."/>
        </authorList>
    </citation>
    <scope>NUCLEOTIDE SEQUENCE</scope>
    <source>
        <tissue evidence="2">Shoot tissue taken approximately 20 cm above the soil surface</tissue>
    </source>
</reference>
<accession>A0A0A8Z0F0</accession>
<keyword evidence="1" id="KW-0472">Membrane</keyword>
<reference evidence="2" key="1">
    <citation type="submission" date="2014-09" db="EMBL/GenBank/DDBJ databases">
        <authorList>
            <person name="Magalhaes I.L.F."/>
            <person name="Oliveira U."/>
            <person name="Santos F.R."/>
            <person name="Vidigal T.H.D.A."/>
            <person name="Brescovit A.D."/>
            <person name="Santos A.J."/>
        </authorList>
    </citation>
    <scope>NUCLEOTIDE SEQUENCE</scope>
    <source>
        <tissue evidence="2">Shoot tissue taken approximately 20 cm above the soil surface</tissue>
    </source>
</reference>
<keyword evidence="1" id="KW-1133">Transmembrane helix</keyword>
<evidence type="ECO:0000256" key="1">
    <source>
        <dbReference type="SAM" id="Phobius"/>
    </source>
</evidence>
<dbReference type="AlphaFoldDB" id="A0A0A8Z0F0"/>
<dbReference type="EMBL" id="GBRH01265604">
    <property type="protein sequence ID" value="JAD32291.1"/>
    <property type="molecule type" value="Transcribed_RNA"/>
</dbReference>
<feature type="transmembrane region" description="Helical" evidence="1">
    <location>
        <begin position="37"/>
        <end position="61"/>
    </location>
</feature>
<protein>
    <submittedName>
        <fullName evidence="2">Uncharacterized protein</fullName>
    </submittedName>
</protein>